<evidence type="ECO:0000313" key="5">
    <source>
        <dbReference type="EMBL" id="EKC28191.1"/>
    </source>
</evidence>
<evidence type="ECO:0000256" key="2">
    <source>
        <dbReference type="RuleBase" id="RU367139"/>
    </source>
</evidence>
<dbReference type="GO" id="GO:0071108">
    <property type="term" value="P:protein K48-linked deubiquitination"/>
    <property type="evidence" value="ECO:0007669"/>
    <property type="project" value="TreeGrafter"/>
</dbReference>
<feature type="region of interest" description="Disordered" evidence="3">
    <location>
        <begin position="496"/>
        <end position="552"/>
    </location>
</feature>
<dbReference type="PANTHER" id="PTHR18063:SF6">
    <property type="entry name" value="UBIQUITIN CARBOXYL-TERMINAL HYDROLASE"/>
    <property type="match status" value="1"/>
</dbReference>
<comment type="similarity">
    <text evidence="1 2">Belongs to the MINDY deubiquitinase family. FAM63 subfamily.</text>
</comment>
<reference evidence="5" key="1">
    <citation type="journal article" date="2012" name="Nature">
        <title>The oyster genome reveals stress adaptation and complexity of shell formation.</title>
        <authorList>
            <person name="Zhang G."/>
            <person name="Fang X."/>
            <person name="Guo X."/>
            <person name="Li L."/>
            <person name="Luo R."/>
            <person name="Xu F."/>
            <person name="Yang P."/>
            <person name="Zhang L."/>
            <person name="Wang X."/>
            <person name="Qi H."/>
            <person name="Xiong Z."/>
            <person name="Que H."/>
            <person name="Xie Y."/>
            <person name="Holland P.W."/>
            <person name="Paps J."/>
            <person name="Zhu Y."/>
            <person name="Wu F."/>
            <person name="Chen Y."/>
            <person name="Wang J."/>
            <person name="Peng C."/>
            <person name="Meng J."/>
            <person name="Yang L."/>
            <person name="Liu J."/>
            <person name="Wen B."/>
            <person name="Zhang N."/>
            <person name="Huang Z."/>
            <person name="Zhu Q."/>
            <person name="Feng Y."/>
            <person name="Mount A."/>
            <person name="Hedgecock D."/>
            <person name="Xu Z."/>
            <person name="Liu Y."/>
            <person name="Domazet-Loso T."/>
            <person name="Du Y."/>
            <person name="Sun X."/>
            <person name="Zhang S."/>
            <person name="Liu B."/>
            <person name="Cheng P."/>
            <person name="Jiang X."/>
            <person name="Li J."/>
            <person name="Fan D."/>
            <person name="Wang W."/>
            <person name="Fu W."/>
            <person name="Wang T."/>
            <person name="Wang B."/>
            <person name="Zhang J."/>
            <person name="Peng Z."/>
            <person name="Li Y."/>
            <person name="Li N."/>
            <person name="Wang J."/>
            <person name="Chen M."/>
            <person name="He Y."/>
            <person name="Tan F."/>
            <person name="Song X."/>
            <person name="Zheng Q."/>
            <person name="Huang R."/>
            <person name="Yang H."/>
            <person name="Du X."/>
            <person name="Chen L."/>
            <person name="Yang M."/>
            <person name="Gaffney P.M."/>
            <person name="Wang S."/>
            <person name="Luo L."/>
            <person name="She Z."/>
            <person name="Ming Y."/>
            <person name="Huang W."/>
            <person name="Zhang S."/>
            <person name="Huang B."/>
            <person name="Zhang Y."/>
            <person name="Qu T."/>
            <person name="Ni P."/>
            <person name="Miao G."/>
            <person name="Wang J."/>
            <person name="Wang Q."/>
            <person name="Steinberg C.E."/>
            <person name="Wang H."/>
            <person name="Li N."/>
            <person name="Qian L."/>
            <person name="Zhang G."/>
            <person name="Li Y."/>
            <person name="Yang H."/>
            <person name="Liu X."/>
            <person name="Wang J."/>
            <person name="Yin Y."/>
            <person name="Wang J."/>
        </authorList>
    </citation>
    <scope>NUCLEOTIDE SEQUENCE [LARGE SCALE GENOMIC DNA]</scope>
    <source>
        <strain evidence="5">05x7-T-G4-1.051#20</strain>
    </source>
</reference>
<feature type="region of interest" description="Disordered" evidence="3">
    <location>
        <begin position="1"/>
        <end position="141"/>
    </location>
</feature>
<evidence type="ECO:0000256" key="3">
    <source>
        <dbReference type="SAM" id="MobiDB-lite"/>
    </source>
</evidence>
<protein>
    <recommendedName>
        <fullName evidence="2">Ubiquitin carboxyl-terminal hydrolase</fullName>
        <ecNumber evidence="2">3.4.19.12</ecNumber>
    </recommendedName>
</protein>
<keyword evidence="2" id="KW-0378">Hydrolase</keyword>
<dbReference type="GO" id="GO:0036435">
    <property type="term" value="F:K48-linked polyubiquitin modification-dependent protein binding"/>
    <property type="evidence" value="ECO:0007669"/>
    <property type="project" value="UniProtKB-UniRule"/>
</dbReference>
<gene>
    <name evidence="5" type="ORF">CGI_10018382</name>
</gene>
<dbReference type="PANTHER" id="PTHR18063">
    <property type="entry name" value="NF-E2 INDUCIBLE PROTEIN"/>
    <property type="match status" value="1"/>
</dbReference>
<keyword evidence="2" id="KW-0788">Thiol protease</keyword>
<proteinExistence type="inferred from homology"/>
<feature type="compositionally biased region" description="Low complexity" evidence="3">
    <location>
        <begin position="112"/>
        <end position="139"/>
    </location>
</feature>
<dbReference type="GO" id="GO:0005829">
    <property type="term" value="C:cytosol"/>
    <property type="evidence" value="ECO:0007669"/>
    <property type="project" value="TreeGrafter"/>
</dbReference>
<dbReference type="EC" id="3.4.19.12" evidence="2"/>
<feature type="compositionally biased region" description="Basic and acidic residues" evidence="3">
    <location>
        <begin position="72"/>
        <end position="111"/>
    </location>
</feature>
<dbReference type="GO" id="GO:0071944">
    <property type="term" value="C:cell periphery"/>
    <property type="evidence" value="ECO:0007669"/>
    <property type="project" value="TreeGrafter"/>
</dbReference>
<feature type="compositionally biased region" description="Acidic residues" evidence="3">
    <location>
        <begin position="16"/>
        <end position="38"/>
    </location>
</feature>
<dbReference type="Pfam" id="PF04424">
    <property type="entry name" value="MINDY_DUB"/>
    <property type="match status" value="1"/>
</dbReference>
<dbReference type="GO" id="GO:0140934">
    <property type="term" value="F:histone deubiquitinase activity"/>
    <property type="evidence" value="ECO:0007669"/>
    <property type="project" value="UniProtKB-UniRule"/>
</dbReference>
<sequence length="569" mass="63712">MTTPSKEGNDPCSNENSEESESDADMDEVLLAEFEDNDPGPTKVEAEVRKPQTAFAEEEKKEDSTPVPKPHTGTEEEGGKVDSTHGSKQSKDDQSEEGKEVWVPPSREKSELSTTTTTSASTNESSESSETTQSNSEQSKLSVGLPALASIGATAAPTDESYEPSVYHIKWNTFDLRDVPIITQNENGPCPLLAIMNILLLKGKVKLEPGQEIITPEQIMTYLGDSILENAPKNNTEAEQLNFEQNMHDAMAVIHKLQTGLDVNVRFTGIQDFEYTPECIIFDLLGIPLYHGWLVDPQDTKTVEAVGNCSYNLLVEKIISDRSSEQPELVNQALLAEAFLDRTASQLTYHGLYELNSTVKENQLCVFFRNNHFSTLYKHKNELFVLVTDQGFLNEKNVVWETLNNVEGDGYFVDAQFHTYTKPPPISESLAPPPVPPGSEEQVDQDYLLAMSLQQEQQMTDEELAWKHSQQPQEHAQISDHELAARLQAEEDERAMRAMNEQQQRQQQQQPQGQRSAAAAPGASRGRPRERAERDREPRDKSKDNGSSSMVCTHCVPHLHRCDRLLYPQ</sequence>
<dbReference type="InterPro" id="IPR033979">
    <property type="entry name" value="MINDY_domain"/>
</dbReference>
<dbReference type="InterPro" id="IPR007518">
    <property type="entry name" value="MINDY"/>
</dbReference>
<dbReference type="GO" id="GO:0006508">
    <property type="term" value="P:proteolysis"/>
    <property type="evidence" value="ECO:0007669"/>
    <property type="project" value="UniProtKB-KW"/>
</dbReference>
<comment type="function">
    <text evidence="2">Hydrolase that can specifically remove 'Lys-48'-linked conjugated ubiquitin from proteins. Has exodeubiquitinase activity and has a preference for long polyubiquitin chains. May play a regulatory role at the level of protein turnover.</text>
</comment>
<evidence type="ECO:0000256" key="1">
    <source>
        <dbReference type="ARBA" id="ARBA00006616"/>
    </source>
</evidence>
<feature type="domain" description="MINDY deubiquitinase" evidence="4">
    <location>
        <begin position="166"/>
        <end position="417"/>
    </location>
</feature>
<comment type="catalytic activity">
    <reaction evidence="2">
        <text>Thiol-dependent hydrolysis of ester, thioester, amide, peptide and isopeptide bonds formed by the C-terminal Gly of ubiquitin (a 76-residue protein attached to proteins as an intracellular targeting signal).</text>
        <dbReference type="EC" id="3.4.19.12"/>
    </reaction>
</comment>
<evidence type="ECO:0000259" key="4">
    <source>
        <dbReference type="Pfam" id="PF04424"/>
    </source>
</evidence>
<dbReference type="GO" id="GO:0016807">
    <property type="term" value="F:cysteine-type carboxypeptidase activity"/>
    <property type="evidence" value="ECO:0007669"/>
    <property type="project" value="TreeGrafter"/>
</dbReference>
<name>K1R2Y0_MAGGI</name>
<accession>K1R2Y0</accession>
<dbReference type="GO" id="GO:1990380">
    <property type="term" value="F:K48-linked deubiquitinase activity"/>
    <property type="evidence" value="ECO:0007669"/>
    <property type="project" value="UniProtKB-UniRule"/>
</dbReference>
<feature type="compositionally biased region" description="Low complexity" evidence="3">
    <location>
        <begin position="497"/>
        <end position="525"/>
    </location>
</feature>
<keyword evidence="2" id="KW-0833">Ubl conjugation pathway</keyword>
<feature type="compositionally biased region" description="Pro residues" evidence="3">
    <location>
        <begin position="423"/>
        <end position="437"/>
    </location>
</feature>
<keyword evidence="2" id="KW-0645">Protease</keyword>
<organism evidence="5">
    <name type="scientific">Magallana gigas</name>
    <name type="common">Pacific oyster</name>
    <name type="synonym">Crassostrea gigas</name>
    <dbReference type="NCBI Taxonomy" id="29159"/>
    <lineage>
        <taxon>Eukaryota</taxon>
        <taxon>Metazoa</taxon>
        <taxon>Spiralia</taxon>
        <taxon>Lophotrochozoa</taxon>
        <taxon>Mollusca</taxon>
        <taxon>Bivalvia</taxon>
        <taxon>Autobranchia</taxon>
        <taxon>Pteriomorphia</taxon>
        <taxon>Ostreida</taxon>
        <taxon>Ostreoidea</taxon>
        <taxon>Ostreidae</taxon>
        <taxon>Magallana</taxon>
    </lineage>
</organism>
<dbReference type="InParanoid" id="K1R2Y0"/>
<dbReference type="AlphaFoldDB" id="K1R2Y0"/>
<dbReference type="GO" id="GO:0004843">
    <property type="term" value="F:cysteine-type deubiquitinase activity"/>
    <property type="evidence" value="ECO:0007669"/>
    <property type="project" value="UniProtKB-UniRule"/>
</dbReference>
<dbReference type="HOGENOM" id="CLU_022566_3_0_1"/>
<feature type="region of interest" description="Disordered" evidence="3">
    <location>
        <begin position="423"/>
        <end position="442"/>
    </location>
</feature>
<feature type="compositionally biased region" description="Basic and acidic residues" evidence="3">
    <location>
        <begin position="527"/>
        <end position="544"/>
    </location>
</feature>
<dbReference type="EMBL" id="JH817229">
    <property type="protein sequence ID" value="EKC28191.1"/>
    <property type="molecule type" value="Genomic_DNA"/>
</dbReference>